<evidence type="ECO:0000256" key="8">
    <source>
        <dbReference type="ARBA" id="ARBA00023163"/>
    </source>
</evidence>
<feature type="modified residue" description="4-aspartylphosphate" evidence="10">
    <location>
        <position position="58"/>
    </location>
</feature>
<dbReference type="Pfam" id="PF04703">
    <property type="entry name" value="FaeA"/>
    <property type="match status" value="1"/>
</dbReference>
<dbReference type="InterPro" id="IPR006793">
    <property type="entry name" value="FaeA"/>
</dbReference>
<dbReference type="SMART" id="SM00448">
    <property type="entry name" value="REC"/>
    <property type="match status" value="1"/>
</dbReference>
<dbReference type="InterPro" id="IPR024187">
    <property type="entry name" value="Sig_transdc_resp-reg_cit/mal"/>
</dbReference>
<name>A0ABZ0SIC1_9MICO</name>
<evidence type="ECO:0000256" key="7">
    <source>
        <dbReference type="ARBA" id="ARBA00023159"/>
    </source>
</evidence>
<evidence type="ECO:0000259" key="11">
    <source>
        <dbReference type="PROSITE" id="PS50110"/>
    </source>
</evidence>
<dbReference type="InterPro" id="IPR036388">
    <property type="entry name" value="WH-like_DNA-bd_sf"/>
</dbReference>
<dbReference type="PROSITE" id="PS50110">
    <property type="entry name" value="RESPONSE_REGULATORY"/>
    <property type="match status" value="1"/>
</dbReference>
<dbReference type="PANTHER" id="PTHR45526:SF1">
    <property type="entry name" value="TRANSCRIPTIONAL REGULATORY PROTEIN DCUR-RELATED"/>
    <property type="match status" value="1"/>
</dbReference>
<dbReference type="InterPro" id="IPR051271">
    <property type="entry name" value="2C-system_Tx_regulators"/>
</dbReference>
<dbReference type="EMBL" id="CP139368">
    <property type="protein sequence ID" value="WPR88763.1"/>
    <property type="molecule type" value="Genomic_DNA"/>
</dbReference>
<evidence type="ECO:0000256" key="10">
    <source>
        <dbReference type="PROSITE-ProRule" id="PRU00169"/>
    </source>
</evidence>
<comment type="subcellular location">
    <subcellularLocation>
        <location evidence="1 9">Cytoplasm</location>
    </subcellularLocation>
</comment>
<keyword evidence="13" id="KW-1185">Reference proteome</keyword>
<dbReference type="Gene3D" id="1.10.10.10">
    <property type="entry name" value="Winged helix-like DNA-binding domain superfamily/Winged helix DNA-binding domain"/>
    <property type="match status" value="1"/>
</dbReference>
<evidence type="ECO:0000256" key="1">
    <source>
        <dbReference type="ARBA" id="ARBA00004496"/>
    </source>
</evidence>
<evidence type="ECO:0000313" key="12">
    <source>
        <dbReference type="EMBL" id="WPR88763.1"/>
    </source>
</evidence>
<keyword evidence="2 9" id="KW-0963">Cytoplasm</keyword>
<dbReference type="SUPFAM" id="SSF52172">
    <property type="entry name" value="CheY-like"/>
    <property type="match status" value="1"/>
</dbReference>
<evidence type="ECO:0000256" key="4">
    <source>
        <dbReference type="ARBA" id="ARBA00023012"/>
    </source>
</evidence>
<dbReference type="Gene3D" id="3.40.50.2300">
    <property type="match status" value="1"/>
</dbReference>
<dbReference type="RefSeq" id="WP_320941481.1">
    <property type="nucleotide sequence ID" value="NZ_BAABEU010000005.1"/>
</dbReference>
<keyword evidence="8 9" id="KW-0804">Transcription</keyword>
<keyword evidence="6 9" id="KW-0238">DNA-binding</keyword>
<evidence type="ECO:0000256" key="5">
    <source>
        <dbReference type="ARBA" id="ARBA00023015"/>
    </source>
</evidence>
<keyword evidence="5 9" id="KW-0805">Transcription regulation</keyword>
<keyword evidence="7 9" id="KW-0010">Activator</keyword>
<dbReference type="InterPro" id="IPR011006">
    <property type="entry name" value="CheY-like_superfamily"/>
</dbReference>
<dbReference type="InterPro" id="IPR036390">
    <property type="entry name" value="WH_DNA-bd_sf"/>
</dbReference>
<reference evidence="12 13" key="1">
    <citation type="submission" date="2023-11" db="EMBL/GenBank/DDBJ databases">
        <title>Genome sequence of Microbacterium rhizosphaerae KACC 19337.</title>
        <authorList>
            <person name="Choi H."/>
            <person name="Kim S."/>
            <person name="Kim Y."/>
            <person name="Kwon S.-W."/>
            <person name="Heo J."/>
        </authorList>
    </citation>
    <scope>NUCLEOTIDE SEQUENCE [LARGE SCALE GENOMIC DNA]</scope>
    <source>
        <strain evidence="12 13">KACC 19337</strain>
    </source>
</reference>
<keyword evidence="4 9" id="KW-0902">Two-component regulatory system</keyword>
<organism evidence="12 13">
    <name type="scientific">Microbacterium rhizosphaerae</name>
    <dbReference type="NCBI Taxonomy" id="1678237"/>
    <lineage>
        <taxon>Bacteria</taxon>
        <taxon>Bacillati</taxon>
        <taxon>Actinomycetota</taxon>
        <taxon>Actinomycetes</taxon>
        <taxon>Micrococcales</taxon>
        <taxon>Microbacteriaceae</taxon>
        <taxon>Microbacterium</taxon>
    </lineage>
</organism>
<dbReference type="Pfam" id="PF00072">
    <property type="entry name" value="Response_reg"/>
    <property type="match status" value="1"/>
</dbReference>
<dbReference type="SUPFAM" id="SSF46785">
    <property type="entry name" value="Winged helix' DNA-binding domain"/>
    <property type="match status" value="1"/>
</dbReference>
<evidence type="ECO:0000256" key="3">
    <source>
        <dbReference type="ARBA" id="ARBA00022553"/>
    </source>
</evidence>
<keyword evidence="3 10" id="KW-0597">Phosphoprotein</keyword>
<evidence type="ECO:0000256" key="9">
    <source>
        <dbReference type="PIRNR" id="PIRNR006171"/>
    </source>
</evidence>
<dbReference type="InterPro" id="IPR001789">
    <property type="entry name" value="Sig_transdc_resp-reg_receiver"/>
</dbReference>
<evidence type="ECO:0000256" key="2">
    <source>
        <dbReference type="ARBA" id="ARBA00022490"/>
    </source>
</evidence>
<dbReference type="PANTHER" id="PTHR45526">
    <property type="entry name" value="TRANSCRIPTIONAL REGULATORY PROTEIN DPIA"/>
    <property type="match status" value="1"/>
</dbReference>
<evidence type="ECO:0000313" key="13">
    <source>
        <dbReference type="Proteomes" id="UP001323798"/>
    </source>
</evidence>
<accession>A0ABZ0SIC1</accession>
<sequence length="227" mass="24616">MIHVLIVDDERLTRELHREYIARLPGFEVVAECDGARAALTAVFDTPPPGGIDLVLLDMTMPDGHGLDVARHIRARAADVDIIAITGVRDADVVRAAVGLGAVQYLVKPFSFPAFRDRLEQYADYRRRMVEAAGPATQAEIDALLGSLRPVGAADLPKGLSAATLELVAATLRGGEPLSAAETAERLGMSRVAARRYLEHLANAGRLDRSPRYGTPGRPITEYVWVR</sequence>
<dbReference type="PIRSF" id="PIRSF006171">
    <property type="entry name" value="RR_citrat_malat"/>
    <property type="match status" value="1"/>
</dbReference>
<feature type="domain" description="Response regulatory" evidence="11">
    <location>
        <begin position="3"/>
        <end position="123"/>
    </location>
</feature>
<protein>
    <recommendedName>
        <fullName evidence="9">Transcriptional regulatory protein</fullName>
    </recommendedName>
</protein>
<proteinExistence type="predicted"/>
<dbReference type="Proteomes" id="UP001323798">
    <property type="component" value="Chromosome"/>
</dbReference>
<evidence type="ECO:0000256" key="6">
    <source>
        <dbReference type="ARBA" id="ARBA00023125"/>
    </source>
</evidence>
<gene>
    <name evidence="12" type="ORF">SM116_13435</name>
</gene>